<feature type="transmembrane region" description="Helical" evidence="1">
    <location>
        <begin position="236"/>
        <end position="253"/>
    </location>
</feature>
<evidence type="ECO:0000313" key="2">
    <source>
        <dbReference type="EMBL" id="TYP71499.1"/>
    </source>
</evidence>
<accession>A0A5S5BWZ7</accession>
<dbReference type="AlphaFoldDB" id="A0A5S5BWZ7"/>
<keyword evidence="1" id="KW-0812">Transmembrane</keyword>
<keyword evidence="1" id="KW-1133">Transmembrane helix</keyword>
<evidence type="ECO:0000256" key="1">
    <source>
        <dbReference type="SAM" id="Phobius"/>
    </source>
</evidence>
<dbReference type="Proteomes" id="UP000324376">
    <property type="component" value="Unassembled WGS sequence"/>
</dbReference>
<dbReference type="EMBL" id="VNHU01000009">
    <property type="protein sequence ID" value="TYP71499.1"/>
    <property type="molecule type" value="Genomic_DNA"/>
</dbReference>
<sequence>MNRLTNLAGVIIGVIGILIAFYLHYSNKETKELSYYILPESYKVFDKELITETNSFSLLQNDSLKIEESVYLTTFSIWNTGNQPIPPTDVRKDLEVLFSGIDKILDLKILKTIEPEVSKFQLTRVSDSVVGVKWKYSDPKDGVKFQMLYLGESYIIPKIEGKILETTFNEFKINKKVEIVSNIMSAITVMIFLFVLMIIISLFFNKTYLPIRVLYKLYGQDLTFVRQSFKKSRLNYLYLLGVYTFLILLDLYLRLNRTTEF</sequence>
<comment type="caution">
    <text evidence="2">The sequence shown here is derived from an EMBL/GenBank/DDBJ whole genome shotgun (WGS) entry which is preliminary data.</text>
</comment>
<dbReference type="RefSeq" id="WP_148783395.1">
    <property type="nucleotide sequence ID" value="NZ_VNHU01000009.1"/>
</dbReference>
<reference evidence="2 3" key="1">
    <citation type="submission" date="2019-07" db="EMBL/GenBank/DDBJ databases">
        <title>Genomic Encyclopedia of Archaeal and Bacterial Type Strains, Phase II (KMG-II): from individual species to whole genera.</title>
        <authorList>
            <person name="Goeker M."/>
        </authorList>
    </citation>
    <scope>NUCLEOTIDE SEQUENCE [LARGE SCALE GENOMIC DNA]</scope>
    <source>
        <strain evidence="2 3">DSM 17527</strain>
    </source>
</reference>
<keyword evidence="1" id="KW-0472">Membrane</keyword>
<feature type="transmembrane region" description="Helical" evidence="1">
    <location>
        <begin position="6"/>
        <end position="25"/>
    </location>
</feature>
<protein>
    <submittedName>
        <fullName evidence="2">Uncharacterized protein</fullName>
    </submittedName>
</protein>
<keyword evidence="3" id="KW-1185">Reference proteome</keyword>
<feature type="transmembrane region" description="Helical" evidence="1">
    <location>
        <begin position="179"/>
        <end position="204"/>
    </location>
</feature>
<gene>
    <name evidence="2" type="ORF">BD809_10981</name>
</gene>
<name>A0A5S5BWZ7_9FLAO</name>
<proteinExistence type="predicted"/>
<organism evidence="2 3">
    <name type="scientific">Aquimarina intermedia</name>
    <dbReference type="NCBI Taxonomy" id="350814"/>
    <lineage>
        <taxon>Bacteria</taxon>
        <taxon>Pseudomonadati</taxon>
        <taxon>Bacteroidota</taxon>
        <taxon>Flavobacteriia</taxon>
        <taxon>Flavobacteriales</taxon>
        <taxon>Flavobacteriaceae</taxon>
        <taxon>Aquimarina</taxon>
    </lineage>
</organism>
<dbReference type="OrthoDB" id="3078610at2"/>
<evidence type="ECO:0000313" key="3">
    <source>
        <dbReference type="Proteomes" id="UP000324376"/>
    </source>
</evidence>